<feature type="compositionally biased region" description="Basic and acidic residues" evidence="4">
    <location>
        <begin position="707"/>
        <end position="719"/>
    </location>
</feature>
<dbReference type="GO" id="GO:0016460">
    <property type="term" value="C:myosin II complex"/>
    <property type="evidence" value="ECO:0007669"/>
    <property type="project" value="TreeGrafter"/>
</dbReference>
<dbReference type="OrthoDB" id="10255000at2759"/>
<evidence type="ECO:0000259" key="5">
    <source>
        <dbReference type="Pfam" id="PF07989"/>
    </source>
</evidence>
<feature type="region of interest" description="Disordered" evidence="4">
    <location>
        <begin position="1"/>
        <end position="59"/>
    </location>
</feature>
<feature type="compositionally biased region" description="Polar residues" evidence="4">
    <location>
        <begin position="308"/>
        <end position="322"/>
    </location>
</feature>
<evidence type="ECO:0000256" key="2">
    <source>
        <dbReference type="ARBA" id="ARBA00022490"/>
    </source>
</evidence>
<dbReference type="EMBL" id="LAZP02000537">
    <property type="protein sequence ID" value="PFH56644.1"/>
    <property type="molecule type" value="Genomic_DNA"/>
</dbReference>
<feature type="region of interest" description="Disordered" evidence="4">
    <location>
        <begin position="357"/>
        <end position="391"/>
    </location>
</feature>
<feature type="coiled-coil region" evidence="3">
    <location>
        <begin position="490"/>
        <end position="524"/>
    </location>
</feature>
<comment type="caution">
    <text evidence="7">The sequence shown here is derived from an EMBL/GenBank/DDBJ whole genome shotgun (WGS) entry which is preliminary data.</text>
</comment>
<feature type="compositionally biased region" description="Low complexity" evidence="4">
    <location>
        <begin position="1353"/>
        <end position="1365"/>
    </location>
</feature>
<accession>A0A2A9P627</accession>
<feature type="region of interest" description="Disordered" evidence="4">
    <location>
        <begin position="1315"/>
        <end position="1383"/>
    </location>
</feature>
<keyword evidence="8" id="KW-1185">Reference proteome</keyword>
<feature type="coiled-coil region" evidence="3">
    <location>
        <begin position="628"/>
        <end position="683"/>
    </location>
</feature>
<evidence type="ECO:0000256" key="3">
    <source>
        <dbReference type="SAM" id="Coils"/>
    </source>
</evidence>
<evidence type="ECO:0008006" key="9">
    <source>
        <dbReference type="Google" id="ProtNLM"/>
    </source>
</evidence>
<feature type="compositionally biased region" description="Polar residues" evidence="4">
    <location>
        <begin position="463"/>
        <end position="478"/>
    </location>
</feature>
<evidence type="ECO:0000313" key="8">
    <source>
        <dbReference type="Proteomes" id="UP000037136"/>
    </source>
</evidence>
<dbReference type="InterPro" id="IPR012943">
    <property type="entry name" value="Cnn_1N"/>
</dbReference>
<evidence type="ECO:0000256" key="4">
    <source>
        <dbReference type="SAM" id="MobiDB-lite"/>
    </source>
</evidence>
<dbReference type="GO" id="GO:0000146">
    <property type="term" value="F:microfilament motor activity"/>
    <property type="evidence" value="ECO:0007669"/>
    <property type="project" value="TreeGrafter"/>
</dbReference>
<feature type="region of interest" description="Disordered" evidence="4">
    <location>
        <begin position="452"/>
        <end position="485"/>
    </location>
</feature>
<feature type="compositionally biased region" description="Basic and acidic residues" evidence="4">
    <location>
        <begin position="1333"/>
        <end position="1352"/>
    </location>
</feature>
<dbReference type="Proteomes" id="UP000037136">
    <property type="component" value="Unassembled WGS sequence"/>
</dbReference>
<feature type="region of interest" description="Disordered" evidence="4">
    <location>
        <begin position="599"/>
        <end position="628"/>
    </location>
</feature>
<keyword evidence="2" id="KW-0963">Cytoplasm</keyword>
<dbReference type="GO" id="GO:0032982">
    <property type="term" value="C:myosin filament"/>
    <property type="evidence" value="ECO:0007669"/>
    <property type="project" value="TreeGrafter"/>
</dbReference>
<dbReference type="Pfam" id="PF12808">
    <property type="entry name" value="Mto2_bdg"/>
    <property type="match status" value="1"/>
</dbReference>
<protein>
    <recommendedName>
        <fullName evidence="9">Centrosomin N-terminal motif 1 domain-containing protein</fullName>
    </recommendedName>
</protein>
<comment type="subcellular location">
    <subcellularLocation>
        <location evidence="1">Cytoplasm</location>
    </subcellularLocation>
</comment>
<feature type="domain" description="Mto1-like Mto2p-binding" evidence="6">
    <location>
        <begin position="1386"/>
        <end position="1427"/>
    </location>
</feature>
<dbReference type="GO" id="GO:0005737">
    <property type="term" value="C:cytoplasm"/>
    <property type="evidence" value="ECO:0007669"/>
    <property type="project" value="UniProtKB-SubCell"/>
</dbReference>
<keyword evidence="3" id="KW-0175">Coiled coil</keyword>
<feature type="region of interest" description="Disordered" evidence="4">
    <location>
        <begin position="215"/>
        <end position="334"/>
    </location>
</feature>
<gene>
    <name evidence="7" type="ORF">XA68_16201</name>
</gene>
<dbReference type="GO" id="GO:0051015">
    <property type="term" value="F:actin filament binding"/>
    <property type="evidence" value="ECO:0007669"/>
    <property type="project" value="TreeGrafter"/>
</dbReference>
<feature type="compositionally biased region" description="Basic and acidic residues" evidence="4">
    <location>
        <begin position="48"/>
        <end position="59"/>
    </location>
</feature>
<evidence type="ECO:0000256" key="1">
    <source>
        <dbReference type="ARBA" id="ARBA00004496"/>
    </source>
</evidence>
<feature type="coiled-coil region" evidence="3">
    <location>
        <begin position="549"/>
        <end position="576"/>
    </location>
</feature>
<feature type="domain" description="Centrosomin N-terminal motif 1" evidence="5">
    <location>
        <begin position="385"/>
        <end position="456"/>
    </location>
</feature>
<dbReference type="GO" id="GO:0005815">
    <property type="term" value="C:microtubule organizing center"/>
    <property type="evidence" value="ECO:0007669"/>
    <property type="project" value="InterPro"/>
</dbReference>
<feature type="compositionally biased region" description="Low complexity" evidence="4">
    <location>
        <begin position="1320"/>
        <end position="1332"/>
    </location>
</feature>
<feature type="compositionally biased region" description="Polar residues" evidence="4">
    <location>
        <begin position="720"/>
        <end position="729"/>
    </location>
</feature>
<dbReference type="Pfam" id="PF07989">
    <property type="entry name" value="Cnn_1N"/>
    <property type="match status" value="1"/>
</dbReference>
<evidence type="ECO:0000313" key="7">
    <source>
        <dbReference type="EMBL" id="PFH56644.1"/>
    </source>
</evidence>
<reference evidence="7 8" key="2">
    <citation type="journal article" date="2017" name="Sci. Rep.">
        <title>Ant-infecting Ophiocordyceps genomes reveal a high diversity of potential behavioral manipulation genes and a possible major role for enterotoxins.</title>
        <authorList>
            <person name="de Bekker C."/>
            <person name="Ohm R.A."/>
            <person name="Evans H.C."/>
            <person name="Brachmann A."/>
            <person name="Hughes D.P."/>
        </authorList>
    </citation>
    <scope>NUCLEOTIDE SEQUENCE [LARGE SCALE GENOMIC DNA]</scope>
    <source>
        <strain evidence="7 8">SC16a</strain>
    </source>
</reference>
<feature type="region of interest" description="Disordered" evidence="4">
    <location>
        <begin position="707"/>
        <end position="745"/>
    </location>
</feature>
<dbReference type="PANTHER" id="PTHR45615">
    <property type="entry name" value="MYOSIN HEAVY CHAIN, NON-MUSCLE"/>
    <property type="match status" value="1"/>
</dbReference>
<dbReference type="InterPro" id="IPR024545">
    <property type="entry name" value="Mto1-like_Mto2p-bd"/>
</dbReference>
<dbReference type="PANTHER" id="PTHR45615:SF40">
    <property type="entry name" value="MYOSIN HEAVY CHAIN, NON-MUSCLE"/>
    <property type="match status" value="1"/>
</dbReference>
<sequence length="1437" mass="160402">MADGESSNGAIAEQAPQASPRAVDEAASAPDRVSPPHESSQIEATSVDESREIDDGLSEEAVRRHLNDVESSFLPALSPIATGSSAAAGVDDTYLFDSPEKVAPGRDDDDSADASLTPSSRAEFDSSPTAAAAARTVSRAAARTVSRAASSKADVNDAKQRSVVAVSGWDSAENVAPFGADDATTRLHSLAETVDGGASAGPSSLRLSRWPNKYLRSRHSSERSSTSSFITNPDSHGESDATVGLGLGLDYALQSGGAVPTLGTPRVPSNPPPRSTSIGSMASGFANDELDAAAAARQLSPLVEIDSRPQTRQGDPNKTPKQPSKDGLDAAPTDTVIARHVRSVQVPESLAKAYKFSNGLQTPKRPPPFSAGGTGTASRGGRSLTLKEQSSTIERLSKENFDLKLKVMFLSDRLDKLSEEGIREMISENVDLKTSLAVLQRDNKVLRKRVKELERKSSENDNRPSTARSGTSSAGQTSRLDEDEMREEELVYLRERVEEYAIEIERLRNEAVHRESEKRKLADMVKALGERNGEGLGRQEEADVWKDLLEQETARREQSDEENRRLRDDVFRLKREATSANGGGSQDMMHHTTNIYNVTKKARDRNSSPSRPVSGQSAEGERGSNANFSAATTLVEELRRESEQLRHENAELRREVGAQTSMLTSRNREKERLYQEIEDLKMAQRRLVVSGGLGAVVAPSTVDSLLERSASRAGRERPQSRGSGKTKLTTADEEDEREELENRLAEMRDKVSEVRLQNQELQRELEACMEDFETAVEGKRQAEETAGSLREDVDTAVNDLVALQAERDEALREQGEMEVQFEALRREAQEEIDSLEAEADERNEEVQRVQAELRDRSENFDALQEEMRKLSEALVRLEDEQDGKIRRIGQLEEELDASNRELEELEQKLFEANDKNQRLAVQQESSQGEIGFLREEQEADKMRIGDMEAALAQAEHSLREERERARELDTRLQQERVQREMVADREKEEVQQLVDELNREASTARDEMRRLRKSLSSREVEATEWKERLLELENNLREALGDLNGTRSSLLKSIAKLQRELENTIRDLDTTRASAAEKDRVIKQRDALLESHALESRRVAELLDKERLSHRNTKAQFEQFRRTNQHLSQTASTQDLRISELESSRGQERKRMALLEQAARDQLRERNELLLTLWQRLSALCGREWTNGNALVDRQAVPSVEVIANRLPGFSKNLLAAVKTTEGMLGSLRARAEAMERDLHREYRALEDGLAMRVKKLDRLETMVRNSAMNGGPGEPLAARMQQLEDAYRQLKVENATLRTAQEVRSRVAKSNLDVGGGVDAMAAGSPSVPRGPGDRDRSRSSRPGRGERSSRESVTTTTTTTDTGMLPMLDFGGEGVPGPTGHERRWLLRLRDMEDKLRLEREGRNQDRQAARQRLGYLEGEVRCLRERERRMSEAE</sequence>
<feature type="compositionally biased region" description="Basic and acidic residues" evidence="4">
    <location>
        <begin position="452"/>
        <end position="462"/>
    </location>
</feature>
<reference evidence="7 8" key="1">
    <citation type="journal article" date="2015" name="BMC Genomics">
        <title>Gene expression during zombie ant biting behavior reflects the complexity underlying fungal parasitic behavioral manipulation.</title>
        <authorList>
            <person name="de Bekker C."/>
            <person name="Ohm R.A."/>
            <person name="Loreto R.G."/>
            <person name="Sebastian A."/>
            <person name="Albert I."/>
            <person name="Merrow M."/>
            <person name="Brachmann A."/>
            <person name="Hughes D.P."/>
        </authorList>
    </citation>
    <scope>NUCLEOTIDE SEQUENCE [LARGE SCALE GENOMIC DNA]</scope>
    <source>
        <strain evidence="7 8">SC16a</strain>
    </source>
</reference>
<organism evidence="7 8">
    <name type="scientific">Ophiocordyceps unilateralis</name>
    <name type="common">Zombie-ant fungus</name>
    <name type="synonym">Torrubia unilateralis</name>
    <dbReference type="NCBI Taxonomy" id="268505"/>
    <lineage>
        <taxon>Eukaryota</taxon>
        <taxon>Fungi</taxon>
        <taxon>Dikarya</taxon>
        <taxon>Ascomycota</taxon>
        <taxon>Pezizomycotina</taxon>
        <taxon>Sordariomycetes</taxon>
        <taxon>Hypocreomycetidae</taxon>
        <taxon>Hypocreales</taxon>
        <taxon>Ophiocordycipitaceae</taxon>
        <taxon>Ophiocordyceps</taxon>
    </lineage>
</organism>
<feature type="compositionally biased region" description="Polar residues" evidence="4">
    <location>
        <begin position="607"/>
        <end position="617"/>
    </location>
</feature>
<proteinExistence type="predicted"/>
<dbReference type="STRING" id="268505.A0A2A9P627"/>
<evidence type="ECO:0000259" key="6">
    <source>
        <dbReference type="Pfam" id="PF12808"/>
    </source>
</evidence>
<dbReference type="Gene3D" id="1.10.287.1490">
    <property type="match status" value="1"/>
</dbReference>
<name>A0A2A9P627_OPHUN</name>
<feature type="region of interest" description="Disordered" evidence="4">
    <location>
        <begin position="97"/>
        <end position="130"/>
    </location>
</feature>